<evidence type="ECO:0000313" key="9">
    <source>
        <dbReference type="EMBL" id="HEC77511.1"/>
    </source>
</evidence>
<evidence type="ECO:0000256" key="1">
    <source>
        <dbReference type="ARBA" id="ARBA00004651"/>
    </source>
</evidence>
<feature type="transmembrane region" description="Helical" evidence="8">
    <location>
        <begin position="79"/>
        <end position="108"/>
    </location>
</feature>
<accession>A0A9C9EL64</accession>
<dbReference type="Pfam" id="PF01032">
    <property type="entry name" value="FecCD"/>
    <property type="match status" value="1"/>
</dbReference>
<keyword evidence="3" id="KW-0813">Transport</keyword>
<protein>
    <submittedName>
        <fullName evidence="9">Iron ABC transporter permease</fullName>
    </submittedName>
</protein>
<keyword evidence="5 8" id="KW-0812">Transmembrane</keyword>
<proteinExistence type="inferred from homology"/>
<evidence type="ECO:0000313" key="10">
    <source>
        <dbReference type="Proteomes" id="UP000885826"/>
    </source>
</evidence>
<evidence type="ECO:0000256" key="7">
    <source>
        <dbReference type="ARBA" id="ARBA00023136"/>
    </source>
</evidence>
<keyword evidence="6 8" id="KW-1133">Transmembrane helix</keyword>
<evidence type="ECO:0000256" key="4">
    <source>
        <dbReference type="ARBA" id="ARBA00022475"/>
    </source>
</evidence>
<comment type="subcellular location">
    <subcellularLocation>
        <location evidence="1">Cell membrane</location>
        <topology evidence="1">Multi-pass membrane protein</topology>
    </subcellularLocation>
</comment>
<keyword evidence="7 8" id="KW-0472">Membrane</keyword>
<evidence type="ECO:0000256" key="6">
    <source>
        <dbReference type="ARBA" id="ARBA00022989"/>
    </source>
</evidence>
<dbReference type="GO" id="GO:0022857">
    <property type="term" value="F:transmembrane transporter activity"/>
    <property type="evidence" value="ECO:0007669"/>
    <property type="project" value="InterPro"/>
</dbReference>
<feature type="transmembrane region" description="Helical" evidence="8">
    <location>
        <begin position="120"/>
        <end position="140"/>
    </location>
</feature>
<dbReference type="GO" id="GO:0005886">
    <property type="term" value="C:plasma membrane"/>
    <property type="evidence" value="ECO:0007669"/>
    <property type="project" value="UniProtKB-SubCell"/>
</dbReference>
<evidence type="ECO:0000256" key="8">
    <source>
        <dbReference type="SAM" id="Phobius"/>
    </source>
</evidence>
<name>A0A9C9EL64_UNCW3</name>
<sequence>MNKILPVIIIFVLAVIISLVVGPARLTNEIIQLRVSRVILAVFAGGIMAFCGAVLQGLFGNPLVEPYTLGSASGAALGGSIGILLFGTINPLFAFLGALGTGFSVFLIARIKGGILRDRLILAGVVMSFFCSSLVMIIMVLGGRELYEILYLLMGYLGIIINSSNRIYITLLILISLVLTALLYRYHRELDIISQGIETAAGLGVDIQKISIMVFIFVSLLIGLTVSLVGAIGFVGLVVPHIAKLLFGPKHIHNLPASFVLGAIFLLLADTLARSISIYELPVGVVTSLIGVPFFIYLYQR</sequence>
<feature type="transmembrane region" description="Helical" evidence="8">
    <location>
        <begin position="251"/>
        <end position="269"/>
    </location>
</feature>
<evidence type="ECO:0000256" key="2">
    <source>
        <dbReference type="ARBA" id="ARBA00007935"/>
    </source>
</evidence>
<dbReference type="CDD" id="cd06550">
    <property type="entry name" value="TM_ABC_iron-siderophores_like"/>
    <property type="match status" value="1"/>
</dbReference>
<dbReference type="EMBL" id="DRIG01000001">
    <property type="protein sequence ID" value="HEC77511.1"/>
    <property type="molecule type" value="Genomic_DNA"/>
</dbReference>
<evidence type="ECO:0000256" key="5">
    <source>
        <dbReference type="ARBA" id="ARBA00022692"/>
    </source>
</evidence>
<feature type="transmembrane region" description="Helical" evidence="8">
    <location>
        <begin position="281"/>
        <end position="299"/>
    </location>
</feature>
<gene>
    <name evidence="9" type="ORF">ENI34_00025</name>
</gene>
<comment type="similarity">
    <text evidence="2">Belongs to the binding-protein-dependent transport system permease family. FecCD subfamily.</text>
</comment>
<dbReference type="Gene3D" id="1.10.3470.10">
    <property type="entry name" value="ABC transporter involved in vitamin B12 uptake, BtuC"/>
    <property type="match status" value="1"/>
</dbReference>
<keyword evidence="4" id="KW-1003">Cell membrane</keyword>
<dbReference type="AlphaFoldDB" id="A0A9C9EL64"/>
<dbReference type="SUPFAM" id="SSF81345">
    <property type="entry name" value="ABC transporter involved in vitamin B12 uptake, BtuC"/>
    <property type="match status" value="1"/>
</dbReference>
<feature type="transmembrane region" description="Helical" evidence="8">
    <location>
        <begin position="167"/>
        <end position="186"/>
    </location>
</feature>
<dbReference type="Proteomes" id="UP000885826">
    <property type="component" value="Unassembled WGS sequence"/>
</dbReference>
<comment type="caution">
    <text evidence="9">The sequence shown here is derived from an EMBL/GenBank/DDBJ whole genome shotgun (WGS) entry which is preliminary data.</text>
</comment>
<dbReference type="InterPro" id="IPR000522">
    <property type="entry name" value="ABC_transptr_permease_BtuC"/>
</dbReference>
<feature type="transmembrane region" description="Helical" evidence="8">
    <location>
        <begin position="38"/>
        <end position="59"/>
    </location>
</feature>
<dbReference type="InterPro" id="IPR037294">
    <property type="entry name" value="ABC_BtuC-like"/>
</dbReference>
<feature type="transmembrane region" description="Helical" evidence="8">
    <location>
        <begin position="212"/>
        <end position="239"/>
    </location>
</feature>
<reference evidence="9" key="1">
    <citation type="journal article" date="2020" name="mSystems">
        <title>Genome- and Community-Level Interaction Insights into Carbon Utilization and Element Cycling Functions of Hydrothermarchaeota in Hydrothermal Sediment.</title>
        <authorList>
            <person name="Zhou Z."/>
            <person name="Liu Y."/>
            <person name="Xu W."/>
            <person name="Pan J."/>
            <person name="Luo Z.H."/>
            <person name="Li M."/>
        </authorList>
    </citation>
    <scope>NUCLEOTIDE SEQUENCE</scope>
    <source>
        <strain evidence="9">HyVt-388</strain>
    </source>
</reference>
<organism evidence="9 10">
    <name type="scientific">candidate division WOR-3 bacterium</name>
    <dbReference type="NCBI Taxonomy" id="2052148"/>
    <lineage>
        <taxon>Bacteria</taxon>
        <taxon>Bacteria division WOR-3</taxon>
    </lineage>
</organism>
<dbReference type="PANTHER" id="PTHR30472">
    <property type="entry name" value="FERRIC ENTEROBACTIN TRANSPORT SYSTEM PERMEASE PROTEIN"/>
    <property type="match status" value="1"/>
</dbReference>
<feature type="transmembrane region" description="Helical" evidence="8">
    <location>
        <begin position="6"/>
        <end position="26"/>
    </location>
</feature>
<evidence type="ECO:0000256" key="3">
    <source>
        <dbReference type="ARBA" id="ARBA00022448"/>
    </source>
</evidence>
<dbReference type="PANTHER" id="PTHR30472:SF25">
    <property type="entry name" value="ABC TRANSPORTER PERMEASE PROTEIN MJ0876-RELATED"/>
    <property type="match status" value="1"/>
</dbReference>